<keyword evidence="3" id="KW-1185">Reference proteome</keyword>
<evidence type="ECO:0000313" key="3">
    <source>
        <dbReference type="Proteomes" id="UP001498398"/>
    </source>
</evidence>
<comment type="caution">
    <text evidence="2">The sequence shown here is derived from an EMBL/GenBank/DDBJ whole genome shotgun (WGS) entry which is preliminary data.</text>
</comment>
<protein>
    <submittedName>
        <fullName evidence="2">Uncharacterized protein</fullName>
    </submittedName>
</protein>
<name>A0ABR1J2Y3_9AGAR</name>
<gene>
    <name evidence="2" type="ORF">VKT23_013981</name>
</gene>
<reference evidence="2 3" key="1">
    <citation type="submission" date="2024-01" db="EMBL/GenBank/DDBJ databases">
        <title>A draft genome for the cacao thread blight pathogen Marasmiellus scandens.</title>
        <authorList>
            <person name="Baruah I.K."/>
            <person name="Leung J."/>
            <person name="Bukari Y."/>
            <person name="Amoako-Attah I."/>
            <person name="Meinhardt L.W."/>
            <person name="Bailey B.A."/>
            <person name="Cohen S.P."/>
        </authorList>
    </citation>
    <scope>NUCLEOTIDE SEQUENCE [LARGE SCALE GENOMIC DNA]</scope>
    <source>
        <strain evidence="2 3">GH-19</strain>
    </source>
</reference>
<evidence type="ECO:0000256" key="1">
    <source>
        <dbReference type="SAM" id="MobiDB-lite"/>
    </source>
</evidence>
<organism evidence="2 3">
    <name type="scientific">Marasmiellus scandens</name>
    <dbReference type="NCBI Taxonomy" id="2682957"/>
    <lineage>
        <taxon>Eukaryota</taxon>
        <taxon>Fungi</taxon>
        <taxon>Dikarya</taxon>
        <taxon>Basidiomycota</taxon>
        <taxon>Agaricomycotina</taxon>
        <taxon>Agaricomycetes</taxon>
        <taxon>Agaricomycetidae</taxon>
        <taxon>Agaricales</taxon>
        <taxon>Marasmiineae</taxon>
        <taxon>Omphalotaceae</taxon>
        <taxon>Marasmiellus</taxon>
    </lineage>
</organism>
<dbReference type="Proteomes" id="UP001498398">
    <property type="component" value="Unassembled WGS sequence"/>
</dbReference>
<feature type="region of interest" description="Disordered" evidence="1">
    <location>
        <begin position="29"/>
        <end position="50"/>
    </location>
</feature>
<evidence type="ECO:0000313" key="2">
    <source>
        <dbReference type="EMBL" id="KAK7447725.1"/>
    </source>
</evidence>
<dbReference type="EMBL" id="JBANRG010000040">
    <property type="protein sequence ID" value="KAK7447725.1"/>
    <property type="molecule type" value="Genomic_DNA"/>
</dbReference>
<feature type="compositionally biased region" description="Acidic residues" evidence="1">
    <location>
        <begin position="29"/>
        <end position="46"/>
    </location>
</feature>
<sequence>MDGYELCETFWPIFSALYLNDQLADSEFDSSSERSDEEYSSDEESLPEGVLPEEKESFLILMDVFDSIGATELILAPEEQVIEPKHILEFANVERFRDDRAYSRPFDSTTWFSRFKIEIQQGQKIIKPNWKTHTISTCGVLSCSKMYNPRNDIQHFCPICERWYHTDCLESAQNSPCSGLTISDDHRDDERLKKLAHAPIVRGCQYPDDWRTVGNGLMAQRIRRWAQSEDELPRWVSMKRELGKLMIREDDEDPVAHTAKRHLELGKNYTDFILKPGNHGQLLQTMLCPICEGII</sequence>
<dbReference type="SUPFAM" id="SSF57903">
    <property type="entry name" value="FYVE/PHD zinc finger"/>
    <property type="match status" value="1"/>
</dbReference>
<dbReference type="InterPro" id="IPR011011">
    <property type="entry name" value="Znf_FYVE_PHD"/>
</dbReference>
<proteinExistence type="predicted"/>
<accession>A0ABR1J2Y3</accession>
<dbReference type="CDD" id="cd15489">
    <property type="entry name" value="PHD_SF"/>
    <property type="match status" value="1"/>
</dbReference>